<keyword evidence="3" id="KW-1185">Reference proteome</keyword>
<evidence type="ECO:0000313" key="2">
    <source>
        <dbReference type="EMBL" id="MBS0123540.1"/>
    </source>
</evidence>
<dbReference type="Proteomes" id="UP000681356">
    <property type="component" value="Unassembled WGS sequence"/>
</dbReference>
<name>A0A8J8B7H1_9RHOB</name>
<comment type="caution">
    <text evidence="2">The sequence shown here is derived from an EMBL/GenBank/DDBJ whole genome shotgun (WGS) entry which is preliminary data.</text>
</comment>
<dbReference type="EMBL" id="JAGTUU010000002">
    <property type="protein sequence ID" value="MBS0123540.1"/>
    <property type="molecule type" value="Genomic_DNA"/>
</dbReference>
<evidence type="ECO:0000313" key="3">
    <source>
        <dbReference type="Proteomes" id="UP000681356"/>
    </source>
</evidence>
<dbReference type="InterPro" id="IPR036709">
    <property type="entry name" value="Autotransporte_beta_dom_sf"/>
</dbReference>
<dbReference type="PROSITE" id="PS51208">
    <property type="entry name" value="AUTOTRANSPORTER"/>
    <property type="match status" value="1"/>
</dbReference>
<gene>
    <name evidence="2" type="ORF">KB874_05285</name>
</gene>
<dbReference type="SUPFAM" id="SSF103515">
    <property type="entry name" value="Autotransporter"/>
    <property type="match status" value="1"/>
</dbReference>
<proteinExistence type="predicted"/>
<reference evidence="2" key="1">
    <citation type="submission" date="2021-04" db="EMBL/GenBank/DDBJ databases">
        <authorList>
            <person name="Yoon J."/>
        </authorList>
    </citation>
    <scope>NUCLEOTIDE SEQUENCE</scope>
    <source>
        <strain evidence="2">KMU-90</strain>
    </source>
</reference>
<organism evidence="2 3">
    <name type="scientific">Thetidibacter halocola</name>
    <dbReference type="NCBI Taxonomy" id="2827239"/>
    <lineage>
        <taxon>Bacteria</taxon>
        <taxon>Pseudomonadati</taxon>
        <taxon>Pseudomonadota</taxon>
        <taxon>Alphaproteobacteria</taxon>
        <taxon>Rhodobacterales</taxon>
        <taxon>Roseobacteraceae</taxon>
        <taxon>Thetidibacter</taxon>
    </lineage>
</organism>
<accession>A0A8J8B7H1</accession>
<sequence>MLGTTALVGVTGMAQAQDWNVVGGGDWNVAGNWNPAVVPDSSLSTVDLVSNGGSGNIDLGGGSFDVGTLDVNGDYRIVNGQLTLFNPVNVNVQTTQPFFSNTVALVLGADVFLTSATDNISNATISGAGFNTLRVGTTAGTLTMNGVMQDGGTTLNVLVQTGTVRTTAVNTYTGGTGVLTGATLIQNGTIGDVTVNAGASMTNNGTAGAVTTSGSVLNAGTMASVIVNGDTTIVGPTGEITGSSTVNNGSLRNLGTVAGVDVQPLGTFDNRNVAGDVTNQGTVTNSGAIASLIQNGATATTSVGDAGQITGASTINGGTLTNFGSVGDVSVAAGASFSQNLGADALASAGNVTNSGTVSAAGTLASLTQDAGLTVIRTNGEVTGSSTVNAGTMLNRGTVADVAVASGAVLFNRNTAGDVTNSGTVRNSGAMDSLSQSGATAMTEVEDGGQITGTSAIDGGLLTNFGAVGAVSVASGARFNQRLGGDAAASAGAVSNSGLVSVEGTIASLTQAAGQTTVLAAGQITGASDVNGGALINAGQVASVDVAAGAQFTNQALANAGQVQNAGLVTNAGTIATLSQSGSALAFTLNTGTINGATATIDSGTLRNFGTVTDVDLASGTILLNEAGGAADAVTNDGGAVTNSGIIDSLTQLAGTTKVNVGGSITNATVIDGGTLSNFGTLSSVDLATGTLFSNFGAAGLVTNAGGTMNNAGVVAALSQSAGSSIVLAGASITGASLVNGGLLTNLGTVDTVDVGISGEFRNATGATASNVTNAGTLVNSGMMTGTLVQSLGSASVTPTGVIIGSVTINGGALSNAGTTGAIALDFGTTLDQTGTSGAIDNNGTATLGSGATVNGNLTNAGTASLTGATVNGLISNTGLLALSGTTVTGNVSNSGTASFAGSTLGGNLTSTTAIDILAGTTSVAGNLTSPVSLDMGDGSPTGILNVAGNSTTNGSITIDLNQTTGATDLINVGAFASGTATLNVVAAPSTNPTAADITVLTFGDATSDVALTFNDVNSSFSTSSTLLTALVKDPNAYVLKKFENPAIGALTSGVVLTQSLIGTVVNRPSSAFVTPLANTEDDPCSTGTWARATGGAAELKGSTTNSLGDTYRTELDADYAGFQMGIDRSCFDGYYNGYDITIGAMAGFNNGKTSQPVFRYDIATNTMDYDTVTSVTDTEFEQAYGGVYLTAARDGWFGDLQYRFESTTYDVENTARGAAAPLGLLKQKYKSTGHTVSGTLGYQYVLSEAAGIYMVPQGGFSFSRLKVDPIGFQNGGTLKIEDITQKIAFGSLLLGKQQVLPSGTAALNYFGVATVYKDFTDEIKSTYTQGTRKLTSTNSTLDTFGEVSLGVNYTRILDDGSALPARQLDITGRVDSRFSDRLDSWGLTAQVRLQF</sequence>
<feature type="domain" description="Autotransporter" evidence="1">
    <location>
        <begin position="1082"/>
        <end position="1396"/>
    </location>
</feature>
<protein>
    <recommendedName>
        <fullName evidence="1">Autotransporter domain-containing protein</fullName>
    </recommendedName>
</protein>
<evidence type="ECO:0000259" key="1">
    <source>
        <dbReference type="PROSITE" id="PS51208"/>
    </source>
</evidence>
<dbReference type="InterPro" id="IPR005546">
    <property type="entry name" value="Autotransporte_beta"/>
</dbReference>